<dbReference type="InterPro" id="IPR002725">
    <property type="entry name" value="YgjP-like_metallopeptidase"/>
</dbReference>
<dbReference type="Gene3D" id="3.30.2010.10">
    <property type="entry name" value="Metalloproteases ('zincins'), catalytic domain"/>
    <property type="match status" value="1"/>
</dbReference>
<dbReference type="Proteomes" id="UP000077552">
    <property type="component" value="Unassembled WGS sequence"/>
</dbReference>
<protein>
    <submittedName>
        <fullName evidence="2">Metal-dependent hydrolase</fullName>
    </submittedName>
</protein>
<organism evidence="2 3">
    <name type="scientific">Aequorivita soesokkakensis</name>
    <dbReference type="NCBI Taxonomy" id="1385699"/>
    <lineage>
        <taxon>Bacteria</taxon>
        <taxon>Pseudomonadati</taxon>
        <taxon>Bacteroidota</taxon>
        <taxon>Flavobacteriia</taxon>
        <taxon>Flavobacteriales</taxon>
        <taxon>Flavobacteriaceae</taxon>
        <taxon>Aequorivita</taxon>
    </lineage>
</organism>
<keyword evidence="2" id="KW-0378">Hydrolase</keyword>
<dbReference type="PANTHER" id="PTHR30399:SF1">
    <property type="entry name" value="UTP PYROPHOSPHATASE"/>
    <property type="match status" value="1"/>
</dbReference>
<evidence type="ECO:0000313" key="3">
    <source>
        <dbReference type="Proteomes" id="UP000077552"/>
    </source>
</evidence>
<dbReference type="PANTHER" id="PTHR30399">
    <property type="entry name" value="UNCHARACTERIZED PROTEIN YGJP"/>
    <property type="match status" value="1"/>
</dbReference>
<evidence type="ECO:0000259" key="1">
    <source>
        <dbReference type="Pfam" id="PF01863"/>
    </source>
</evidence>
<dbReference type="InterPro" id="IPR053136">
    <property type="entry name" value="UTP_pyrophosphatase-like"/>
</dbReference>
<feature type="domain" description="YgjP-like metallopeptidase" evidence="1">
    <location>
        <begin position="23"/>
        <end position="227"/>
    </location>
</feature>
<comment type="caution">
    <text evidence="2">The sequence shown here is derived from an EMBL/GenBank/DDBJ whole genome shotgun (WGS) entry which is preliminary data.</text>
</comment>
<gene>
    <name evidence="2" type="ORF">A7A78_06955</name>
</gene>
<reference evidence="2 3" key="1">
    <citation type="submission" date="2016-05" db="EMBL/GenBank/DDBJ databases">
        <title>Genome sequencing of Vitellibacter soesokkakensis RSSK-12.</title>
        <authorList>
            <person name="Thevarajoo S."/>
            <person name="Selvaratnam C."/>
            <person name="Goh K.M."/>
            <person name="Chan K.-G."/>
            <person name="Chong C.S."/>
        </authorList>
    </citation>
    <scope>NUCLEOTIDE SEQUENCE [LARGE SCALE GENOMIC DNA]</scope>
    <source>
        <strain evidence="2 3">RSSK-12</strain>
    </source>
</reference>
<dbReference type="STRING" id="1385699.A7A78_06955"/>
<dbReference type="RefSeq" id="WP_068762977.1">
    <property type="nucleotide sequence ID" value="NZ_LXIE01000049.1"/>
</dbReference>
<dbReference type="OrthoDB" id="9811177at2"/>
<name>A0A1A9LAJ1_9FLAO</name>
<accession>A0A1A9LAJ1</accession>
<dbReference type="AlphaFoldDB" id="A0A1A9LAJ1"/>
<dbReference type="EMBL" id="LXIE01000049">
    <property type="protein sequence ID" value="OAD90280.1"/>
    <property type="molecule type" value="Genomic_DNA"/>
</dbReference>
<dbReference type="GO" id="GO:0016787">
    <property type="term" value="F:hydrolase activity"/>
    <property type="evidence" value="ECO:0007669"/>
    <property type="project" value="UniProtKB-KW"/>
</dbReference>
<keyword evidence="3" id="KW-1185">Reference proteome</keyword>
<dbReference type="Pfam" id="PF01863">
    <property type="entry name" value="YgjP-like"/>
    <property type="match status" value="1"/>
</dbReference>
<proteinExistence type="predicted"/>
<evidence type="ECO:0000313" key="2">
    <source>
        <dbReference type="EMBL" id="OAD90280.1"/>
    </source>
</evidence>
<sequence length="237" mass="28597">MQQLELGNITIDVELKDIKNIHLSVYPPNGAVKIAAPSRMDMDTIRVFALNKLKWIKKQQATFKGQERETPREYLSKESHYFKGKRYLLEVIEHSHPPKVVLKHSTLKLYVKPDTPLEKRKEILEEWYRTQLKEIVPKLIKKWERKIDVQANEFGIRKMRTKWGTCNTEAKRIWLNLELAKKPVECLEFIIVHELVHLLERSHNEVFVNYMNQFMPKWRFYREELNKLPFSHLEWKY</sequence>